<keyword evidence="2" id="KW-1185">Reference proteome</keyword>
<evidence type="ECO:0000313" key="2">
    <source>
        <dbReference type="Proteomes" id="UP000276133"/>
    </source>
</evidence>
<organism evidence="1 2">
    <name type="scientific">Brachionus plicatilis</name>
    <name type="common">Marine rotifer</name>
    <name type="synonym">Brachionus muelleri</name>
    <dbReference type="NCBI Taxonomy" id="10195"/>
    <lineage>
        <taxon>Eukaryota</taxon>
        <taxon>Metazoa</taxon>
        <taxon>Spiralia</taxon>
        <taxon>Gnathifera</taxon>
        <taxon>Rotifera</taxon>
        <taxon>Eurotatoria</taxon>
        <taxon>Monogononta</taxon>
        <taxon>Pseudotrocha</taxon>
        <taxon>Ploima</taxon>
        <taxon>Brachionidae</taxon>
        <taxon>Brachionus</taxon>
    </lineage>
</organism>
<accession>A0A3M7QG27</accession>
<evidence type="ECO:0000313" key="1">
    <source>
        <dbReference type="EMBL" id="RNA10001.1"/>
    </source>
</evidence>
<dbReference type="AlphaFoldDB" id="A0A3M7QG27"/>
<reference evidence="1 2" key="1">
    <citation type="journal article" date="2018" name="Sci. Rep.">
        <title>Genomic signatures of local adaptation to the degree of environmental predictability in rotifers.</title>
        <authorList>
            <person name="Franch-Gras L."/>
            <person name="Hahn C."/>
            <person name="Garcia-Roger E.M."/>
            <person name="Carmona M.J."/>
            <person name="Serra M."/>
            <person name="Gomez A."/>
        </authorList>
    </citation>
    <scope>NUCLEOTIDE SEQUENCE [LARGE SCALE GENOMIC DNA]</scope>
    <source>
        <strain evidence="1">HYR1</strain>
    </source>
</reference>
<gene>
    <name evidence="1" type="ORF">BpHYR1_049904</name>
</gene>
<comment type="caution">
    <text evidence="1">The sequence shown here is derived from an EMBL/GenBank/DDBJ whole genome shotgun (WGS) entry which is preliminary data.</text>
</comment>
<sequence>MTNSLKINQSKTTIVTKFKKFQNCLLHLCCSFERNSTHGQNLFFEGSFQVQRELMTILNFSYQNPHFFGHLLFAGLL</sequence>
<dbReference type="Proteomes" id="UP000276133">
    <property type="component" value="Unassembled WGS sequence"/>
</dbReference>
<protein>
    <submittedName>
        <fullName evidence="1">Uncharacterized protein</fullName>
    </submittedName>
</protein>
<name>A0A3M7QG27_BRAPC</name>
<dbReference type="EMBL" id="REGN01006322">
    <property type="protein sequence ID" value="RNA10001.1"/>
    <property type="molecule type" value="Genomic_DNA"/>
</dbReference>
<proteinExistence type="predicted"/>